<evidence type="ECO:0000313" key="8">
    <source>
        <dbReference type="EMBL" id="CAG5131821.1"/>
    </source>
</evidence>
<evidence type="ECO:0000313" key="9">
    <source>
        <dbReference type="Proteomes" id="UP000678393"/>
    </source>
</evidence>
<protein>
    <recommendedName>
        <fullName evidence="7">G-protein coupled receptors family 1 profile domain-containing protein</fullName>
    </recommendedName>
</protein>
<comment type="similarity">
    <text evidence="5">Belongs to the G-protein coupled receptor 1 family.</text>
</comment>
<dbReference type="PRINTS" id="PR00237">
    <property type="entry name" value="GPCRRHODOPSN"/>
</dbReference>
<dbReference type="Pfam" id="PF00001">
    <property type="entry name" value="7tm_1"/>
    <property type="match status" value="1"/>
</dbReference>
<dbReference type="PROSITE" id="PS00237">
    <property type="entry name" value="G_PROTEIN_RECEP_F1_1"/>
    <property type="match status" value="1"/>
</dbReference>
<evidence type="ECO:0000256" key="5">
    <source>
        <dbReference type="RuleBase" id="RU000688"/>
    </source>
</evidence>
<keyword evidence="5" id="KW-0675">Receptor</keyword>
<dbReference type="EMBL" id="CAJHNH020004890">
    <property type="protein sequence ID" value="CAG5131821.1"/>
    <property type="molecule type" value="Genomic_DNA"/>
</dbReference>
<organism evidence="8 9">
    <name type="scientific">Candidula unifasciata</name>
    <dbReference type="NCBI Taxonomy" id="100452"/>
    <lineage>
        <taxon>Eukaryota</taxon>
        <taxon>Metazoa</taxon>
        <taxon>Spiralia</taxon>
        <taxon>Lophotrochozoa</taxon>
        <taxon>Mollusca</taxon>
        <taxon>Gastropoda</taxon>
        <taxon>Heterobranchia</taxon>
        <taxon>Euthyneura</taxon>
        <taxon>Panpulmonata</taxon>
        <taxon>Eupulmonata</taxon>
        <taxon>Stylommatophora</taxon>
        <taxon>Helicina</taxon>
        <taxon>Helicoidea</taxon>
        <taxon>Geomitridae</taxon>
        <taxon>Candidula</taxon>
    </lineage>
</organism>
<feature type="transmembrane region" description="Helical" evidence="6">
    <location>
        <begin position="50"/>
        <end position="74"/>
    </location>
</feature>
<feature type="transmembrane region" description="Helical" evidence="6">
    <location>
        <begin position="80"/>
        <end position="101"/>
    </location>
</feature>
<accession>A0A8S4A002</accession>
<feature type="transmembrane region" description="Helical" evidence="6">
    <location>
        <begin position="283"/>
        <end position="302"/>
    </location>
</feature>
<dbReference type="OrthoDB" id="9990906at2759"/>
<keyword evidence="5" id="KW-0297">G-protein coupled receptor</keyword>
<name>A0A8S4A002_9EUPU</name>
<comment type="caution">
    <text evidence="8">The sequence shown here is derived from an EMBL/GenBank/DDBJ whole genome shotgun (WGS) entry which is preliminary data.</text>
</comment>
<feature type="non-terminal residue" evidence="8">
    <location>
        <position position="366"/>
    </location>
</feature>
<dbReference type="InterPro" id="IPR000276">
    <property type="entry name" value="GPCR_Rhodpsn"/>
</dbReference>
<dbReference type="PANTHER" id="PTHR46641">
    <property type="entry name" value="FMRFAMIDE RECEPTOR-RELATED"/>
    <property type="match status" value="1"/>
</dbReference>
<feature type="transmembrane region" description="Helical" evidence="6">
    <location>
        <begin position="12"/>
        <end position="38"/>
    </location>
</feature>
<sequence>YLFNVSSVTLHFGVFFLQTISPVLIVFGTIGNLLSILVMSRRKMRSSNAAVYLISLAIADTGALIIGLLRFFVAEPICKIRFWLTFVSLDISAWVLVAFTIERFLSVCFPHRLKTFCTQKSSIIAVVCIAVVMLAHNSHFLYGYGDVIITYENTSILVRCIFVSDNYSDFFYNIHIWISLCVNCFIPLVIFIVCNSFIATKVLLRSRKMHKIAEDKTAKYASRESLAVTGRQESNSRLTIMLFTVTIVFLITTAPIRVLFILLPSLQFQTSKDYAVLYLTHKVTVILMYTNNSVNFILYCVTGSKFRNEVLKMFRELCNRIGRINPTNDAENVCSRRQSLIARQIITEVTELPPKEIVPLQIPDDV</sequence>
<feature type="transmembrane region" description="Helical" evidence="6">
    <location>
        <begin position="122"/>
        <end position="142"/>
    </location>
</feature>
<feature type="transmembrane region" description="Helical" evidence="6">
    <location>
        <begin position="174"/>
        <end position="199"/>
    </location>
</feature>
<evidence type="ECO:0000256" key="1">
    <source>
        <dbReference type="ARBA" id="ARBA00004370"/>
    </source>
</evidence>
<feature type="domain" description="G-protein coupled receptors family 1 profile" evidence="7">
    <location>
        <begin position="31"/>
        <end position="299"/>
    </location>
</feature>
<dbReference type="PROSITE" id="PS50262">
    <property type="entry name" value="G_PROTEIN_RECEP_F1_2"/>
    <property type="match status" value="1"/>
</dbReference>
<dbReference type="PANTHER" id="PTHR46641:SF25">
    <property type="entry name" value="CNMAMIDE RECEPTOR-RELATED"/>
    <property type="match status" value="1"/>
</dbReference>
<dbReference type="InterPro" id="IPR052954">
    <property type="entry name" value="GPCR-Ligand_Int"/>
</dbReference>
<evidence type="ECO:0000256" key="6">
    <source>
        <dbReference type="SAM" id="Phobius"/>
    </source>
</evidence>
<dbReference type="GO" id="GO:0004930">
    <property type="term" value="F:G protein-coupled receptor activity"/>
    <property type="evidence" value="ECO:0007669"/>
    <property type="project" value="UniProtKB-KW"/>
</dbReference>
<dbReference type="Gene3D" id="1.20.1070.10">
    <property type="entry name" value="Rhodopsin 7-helix transmembrane proteins"/>
    <property type="match status" value="1"/>
</dbReference>
<keyword evidence="4 6" id="KW-0472">Membrane</keyword>
<evidence type="ECO:0000256" key="4">
    <source>
        <dbReference type="ARBA" id="ARBA00023136"/>
    </source>
</evidence>
<proteinExistence type="inferred from homology"/>
<gene>
    <name evidence="8" type="ORF">CUNI_LOCUS17379</name>
</gene>
<evidence type="ECO:0000259" key="7">
    <source>
        <dbReference type="PROSITE" id="PS50262"/>
    </source>
</evidence>
<dbReference type="AlphaFoldDB" id="A0A8S4A002"/>
<keyword evidence="3 6" id="KW-1133">Transmembrane helix</keyword>
<dbReference type="InterPro" id="IPR017452">
    <property type="entry name" value="GPCR_Rhodpsn_7TM"/>
</dbReference>
<keyword evidence="2 5" id="KW-0812">Transmembrane</keyword>
<dbReference type="CDD" id="cd14978">
    <property type="entry name" value="7tmA_FMRFamide_R-like"/>
    <property type="match status" value="1"/>
</dbReference>
<keyword evidence="5" id="KW-0807">Transducer</keyword>
<evidence type="ECO:0000256" key="3">
    <source>
        <dbReference type="ARBA" id="ARBA00022989"/>
    </source>
</evidence>
<dbReference type="Proteomes" id="UP000678393">
    <property type="component" value="Unassembled WGS sequence"/>
</dbReference>
<evidence type="ECO:0000256" key="2">
    <source>
        <dbReference type="ARBA" id="ARBA00022692"/>
    </source>
</evidence>
<reference evidence="8" key="1">
    <citation type="submission" date="2021-04" db="EMBL/GenBank/DDBJ databases">
        <authorList>
            <consortium name="Molecular Ecology Group"/>
        </authorList>
    </citation>
    <scope>NUCLEOTIDE SEQUENCE</scope>
</reference>
<dbReference type="SUPFAM" id="SSF81321">
    <property type="entry name" value="Family A G protein-coupled receptor-like"/>
    <property type="match status" value="1"/>
</dbReference>
<feature type="transmembrane region" description="Helical" evidence="6">
    <location>
        <begin position="240"/>
        <end position="263"/>
    </location>
</feature>
<dbReference type="GO" id="GO:0016020">
    <property type="term" value="C:membrane"/>
    <property type="evidence" value="ECO:0007669"/>
    <property type="project" value="UniProtKB-SubCell"/>
</dbReference>
<comment type="subcellular location">
    <subcellularLocation>
        <location evidence="1">Membrane</location>
    </subcellularLocation>
</comment>
<keyword evidence="9" id="KW-1185">Reference proteome</keyword>